<dbReference type="AlphaFoldDB" id="A0A086SY54"/>
<dbReference type="GO" id="GO:0004672">
    <property type="term" value="F:protein kinase activity"/>
    <property type="evidence" value="ECO:0007669"/>
    <property type="project" value="InterPro"/>
</dbReference>
<dbReference type="PANTHER" id="PTHR37542:SF3">
    <property type="entry name" value="PRION-INHIBITION AND PROPAGATION HELO DOMAIN-CONTAINING PROTEIN"/>
    <property type="match status" value="1"/>
</dbReference>
<gene>
    <name evidence="2" type="ORF">ACRE_072450</name>
</gene>
<dbReference type="Gene3D" id="1.20.120.1020">
    <property type="entry name" value="Prion-inhibition and propagation, HeLo domain"/>
    <property type="match status" value="1"/>
</dbReference>
<dbReference type="OrthoDB" id="1911848at2759"/>
<dbReference type="Pfam" id="PF14479">
    <property type="entry name" value="HeLo"/>
    <property type="match status" value="1"/>
</dbReference>
<dbReference type="Pfam" id="PF24476">
    <property type="entry name" value="DUF7580"/>
    <property type="match status" value="1"/>
</dbReference>
<dbReference type="InterPro" id="IPR029498">
    <property type="entry name" value="HeLo_dom"/>
</dbReference>
<dbReference type="SUPFAM" id="SSF56112">
    <property type="entry name" value="Protein kinase-like (PK-like)"/>
    <property type="match status" value="1"/>
</dbReference>
<dbReference type="InterPro" id="IPR038305">
    <property type="entry name" value="HeLo_sf"/>
</dbReference>
<dbReference type="InterPro" id="IPR011009">
    <property type="entry name" value="Kinase-like_dom_sf"/>
</dbReference>
<dbReference type="GO" id="GO:0005524">
    <property type="term" value="F:ATP binding"/>
    <property type="evidence" value="ECO:0007669"/>
    <property type="project" value="InterPro"/>
</dbReference>
<dbReference type="PANTHER" id="PTHR37542">
    <property type="entry name" value="HELO DOMAIN-CONTAINING PROTEIN-RELATED"/>
    <property type="match status" value="1"/>
</dbReference>
<name>A0A086SY54_HAPC1</name>
<comment type="caution">
    <text evidence="2">The sequence shown here is derived from an EMBL/GenBank/DDBJ whole genome shotgun (WGS) entry which is preliminary data.</text>
</comment>
<dbReference type="InterPro" id="IPR056002">
    <property type="entry name" value="DUF7580"/>
</dbReference>
<feature type="domain" description="Protein kinase" evidence="1">
    <location>
        <begin position="304"/>
        <end position="595"/>
    </location>
</feature>
<organism evidence="2 3">
    <name type="scientific">Hapsidospora chrysogenum (strain ATCC 11550 / CBS 779.69 / DSM 880 / IAM 14645 / JCM 23072 / IMI 49137)</name>
    <name type="common">Acremonium chrysogenum</name>
    <dbReference type="NCBI Taxonomy" id="857340"/>
    <lineage>
        <taxon>Eukaryota</taxon>
        <taxon>Fungi</taxon>
        <taxon>Dikarya</taxon>
        <taxon>Ascomycota</taxon>
        <taxon>Pezizomycotina</taxon>
        <taxon>Sordariomycetes</taxon>
        <taxon>Hypocreomycetidae</taxon>
        <taxon>Hypocreales</taxon>
        <taxon>Bionectriaceae</taxon>
        <taxon>Hapsidospora</taxon>
    </lineage>
</organism>
<accession>A0A086SY54</accession>
<dbReference type="EMBL" id="JPKY01000106">
    <property type="protein sequence ID" value="KFH42036.1"/>
    <property type="molecule type" value="Genomic_DNA"/>
</dbReference>
<dbReference type="HOGENOM" id="CLU_017444_3_0_1"/>
<protein>
    <recommendedName>
        <fullName evidence="1">Protein kinase domain-containing protein</fullName>
    </recommendedName>
</protein>
<dbReference type="PROSITE" id="PS50011">
    <property type="entry name" value="PROTEIN_KINASE_DOM"/>
    <property type="match status" value="1"/>
</dbReference>
<keyword evidence="3" id="KW-1185">Reference proteome</keyword>
<dbReference type="Proteomes" id="UP000029964">
    <property type="component" value="Unassembled WGS sequence"/>
</dbReference>
<dbReference type="Gene3D" id="1.10.510.10">
    <property type="entry name" value="Transferase(Phosphotransferase) domain 1"/>
    <property type="match status" value="1"/>
</dbReference>
<reference evidence="3" key="1">
    <citation type="journal article" date="2014" name="Genome Announc.">
        <title>Genome sequence and annotation of Acremonium chrysogenum, producer of the beta-lactam antibiotic cephalosporin C.</title>
        <authorList>
            <person name="Terfehr D."/>
            <person name="Dahlmann T.A."/>
            <person name="Specht T."/>
            <person name="Zadra I."/>
            <person name="Kuernsteiner H."/>
            <person name="Kueck U."/>
        </authorList>
    </citation>
    <scope>NUCLEOTIDE SEQUENCE [LARGE SCALE GENOMIC DNA]</scope>
    <source>
        <strain evidence="3">ATCC 11550 / CBS 779.69 / DSM 880 / IAM 14645 / JCM 23072 / IMI 49137</strain>
    </source>
</reference>
<dbReference type="InterPro" id="IPR000719">
    <property type="entry name" value="Prot_kinase_dom"/>
</dbReference>
<proteinExistence type="predicted"/>
<evidence type="ECO:0000313" key="2">
    <source>
        <dbReference type="EMBL" id="KFH42036.1"/>
    </source>
</evidence>
<evidence type="ECO:0000259" key="1">
    <source>
        <dbReference type="PROSITE" id="PS50011"/>
    </source>
</evidence>
<sequence length="595" mass="65765">MGGADLDVPAFVVGLSGLVALVDKSLIIWRSFAQSREFGNDMIDLSIKLSIEYYRYQDWASVSGALWSQEPDAQGLDSPDQARGDMLASLRAAVEGAVGQIIRIVLDISEISAKYGTNASLAYMYPANPSSSTPSGALVQSFASGLSTSLPLLGLQSGPASAAAAQQEKAGQLQNETPFHLRFAFSSKPWGESDKEALQKKIESLCYYNNSLETLLPRPVRTSLKEQSLASHLLATENRNILQSLTQASNHGNESVKLHAKLLKERIDFKSRGNVRFSTERYRREASAISNIAGLQSSSCGLSLQLMEVPGGGAPTVVATEWQSFEAMQWTHEDFTIATRRLSELVHLSIMSERPESLLTLQGICFVEKEGCLAFVHRLPIGVSSAAQPVSLRCLLRKAIKGFRPPDLNHRLRLAQQLASSIHSFGLVGWFHKDFNSSNITFFRDVSEPSRILLNSPYVVGLSISRPNKEDEKSLNKDQDAVAIYLHPDLRVDASQRRPSYHRKYDIYSLGLVLFEIGAWRPLDTIVKSGFSLSPADFKNAVIDRCEKDLGFYCGPQYREAVLYCLRCADDSASETDSAFEKMYWSVVLEISKLC</sequence>
<evidence type="ECO:0000313" key="3">
    <source>
        <dbReference type="Proteomes" id="UP000029964"/>
    </source>
</evidence>